<proteinExistence type="predicted"/>
<accession>A0A915HHN2</accession>
<evidence type="ECO:0000313" key="2">
    <source>
        <dbReference type="Proteomes" id="UP000887565"/>
    </source>
</evidence>
<evidence type="ECO:0000256" key="1">
    <source>
        <dbReference type="SAM" id="MobiDB-lite"/>
    </source>
</evidence>
<feature type="region of interest" description="Disordered" evidence="1">
    <location>
        <begin position="1"/>
        <end position="35"/>
    </location>
</feature>
<dbReference type="AlphaFoldDB" id="A0A915HHN2"/>
<protein>
    <submittedName>
        <fullName evidence="3">Uncharacterized protein</fullName>
    </submittedName>
</protein>
<reference evidence="3" key="1">
    <citation type="submission" date="2022-11" db="UniProtKB">
        <authorList>
            <consortium name="WormBaseParasite"/>
        </authorList>
    </citation>
    <scope>IDENTIFICATION</scope>
</reference>
<sequence length="129" mass="14069">MEKKITKSGAMKAALPPPKAGASPEAALQNEEADMAKSAGEHLSQHGFGYGSKMVQNVQSFSALRAINTVSAKLLCRHEIELCSSLLAKIAEGGVAYFEKFSLPYSIYRVEIFNENIEVCITLVIHLFH</sequence>
<organism evidence="2 3">
    <name type="scientific">Romanomermis culicivorax</name>
    <name type="common">Nematode worm</name>
    <dbReference type="NCBI Taxonomy" id="13658"/>
    <lineage>
        <taxon>Eukaryota</taxon>
        <taxon>Metazoa</taxon>
        <taxon>Ecdysozoa</taxon>
        <taxon>Nematoda</taxon>
        <taxon>Enoplea</taxon>
        <taxon>Dorylaimia</taxon>
        <taxon>Mermithida</taxon>
        <taxon>Mermithoidea</taxon>
        <taxon>Mermithidae</taxon>
        <taxon>Romanomermis</taxon>
    </lineage>
</organism>
<name>A0A915HHN2_ROMCU</name>
<keyword evidence="2" id="KW-1185">Reference proteome</keyword>
<evidence type="ECO:0000313" key="3">
    <source>
        <dbReference type="WBParaSite" id="nRc.2.0.1.t00826-RA"/>
    </source>
</evidence>
<dbReference type="Proteomes" id="UP000887565">
    <property type="component" value="Unplaced"/>
</dbReference>
<dbReference type="WBParaSite" id="nRc.2.0.1.t00826-RA">
    <property type="protein sequence ID" value="nRc.2.0.1.t00826-RA"/>
    <property type="gene ID" value="nRc.2.0.1.g00826"/>
</dbReference>